<comment type="caution">
    <text evidence="1">The sequence shown here is derived from an EMBL/GenBank/DDBJ whole genome shotgun (WGS) entry which is preliminary data.</text>
</comment>
<sequence>MKKVGYLLVLFAGLFYGCTETEEINDSVTGKAFYPLSIGDYRIYNVTHVRFAQDTISDSTSFQLRERVDTLFTNLAGEPTFKLIRSKRMKPEDPWRDDSVITVSISSSQVRRTADNLSLVKMVFPVTENKTWNPNVFNTLEPGNAKYVNVNQPYAVNGQNFPNTATVLVNDFVSVINKDVRTEVYAENVGMIYKDYEVLQYCNDNQLCDVGVEYILFGYRRTETLESYGKTE</sequence>
<dbReference type="RefSeq" id="WP_378016482.1">
    <property type="nucleotide sequence ID" value="NZ_JBHSKT010000003.1"/>
</dbReference>
<evidence type="ECO:0008006" key="3">
    <source>
        <dbReference type="Google" id="ProtNLM"/>
    </source>
</evidence>
<evidence type="ECO:0000313" key="2">
    <source>
        <dbReference type="Proteomes" id="UP001596161"/>
    </source>
</evidence>
<organism evidence="1 2">
    <name type="scientific">Adhaeribacter terreus</name>
    <dbReference type="NCBI Taxonomy" id="529703"/>
    <lineage>
        <taxon>Bacteria</taxon>
        <taxon>Pseudomonadati</taxon>
        <taxon>Bacteroidota</taxon>
        <taxon>Cytophagia</taxon>
        <taxon>Cytophagales</taxon>
        <taxon>Hymenobacteraceae</taxon>
        <taxon>Adhaeribacter</taxon>
    </lineage>
</organism>
<name>A0ABW0EB49_9BACT</name>
<keyword evidence="2" id="KW-1185">Reference proteome</keyword>
<evidence type="ECO:0000313" key="1">
    <source>
        <dbReference type="EMBL" id="MFC5270109.1"/>
    </source>
</evidence>
<dbReference type="EMBL" id="JBHSKT010000003">
    <property type="protein sequence ID" value="MFC5270109.1"/>
    <property type="molecule type" value="Genomic_DNA"/>
</dbReference>
<dbReference type="Proteomes" id="UP001596161">
    <property type="component" value="Unassembled WGS sequence"/>
</dbReference>
<gene>
    <name evidence="1" type="ORF">ACFPIB_05780</name>
</gene>
<reference evidence="2" key="1">
    <citation type="journal article" date="2019" name="Int. J. Syst. Evol. Microbiol.">
        <title>The Global Catalogue of Microorganisms (GCM) 10K type strain sequencing project: providing services to taxonomists for standard genome sequencing and annotation.</title>
        <authorList>
            <consortium name="The Broad Institute Genomics Platform"/>
            <consortium name="The Broad Institute Genome Sequencing Center for Infectious Disease"/>
            <person name="Wu L."/>
            <person name="Ma J."/>
        </authorList>
    </citation>
    <scope>NUCLEOTIDE SEQUENCE [LARGE SCALE GENOMIC DNA]</scope>
    <source>
        <strain evidence="2">KACC 12602</strain>
    </source>
</reference>
<proteinExistence type="predicted"/>
<accession>A0ABW0EB49</accession>
<protein>
    <recommendedName>
        <fullName evidence="3">DUF4843 domain-containing protein</fullName>
    </recommendedName>
</protein>
<dbReference type="PROSITE" id="PS51257">
    <property type="entry name" value="PROKAR_LIPOPROTEIN"/>
    <property type="match status" value="1"/>
</dbReference>